<dbReference type="FunFam" id="2.60.40.420:FF:000048">
    <property type="entry name" value="Early nodulin-like protein 18"/>
    <property type="match status" value="1"/>
</dbReference>
<comment type="caution">
    <text evidence="4">The sequence shown here is derived from an EMBL/GenBank/DDBJ whole genome shotgun (WGS) entry which is preliminary data.</text>
</comment>
<gene>
    <name evidence="4" type="ORF">POTOM_046462</name>
</gene>
<dbReference type="PROSITE" id="PS51485">
    <property type="entry name" value="PHYTOCYANIN"/>
    <property type="match status" value="1"/>
</dbReference>
<dbReference type="Proteomes" id="UP000886885">
    <property type="component" value="Chromosome 14A"/>
</dbReference>
<sequence>MVQQPTAMTGATILHLITVAILITAATSQAPPTKYVNHTVGDTASWFFNSTTNTTATNYSSWAASQTFNLGDYLIFKTSSNQMVTQTYNLTKLKNCSIDDSSYNDTFAYNGGNTVFNPALTKIVPLTIQGPNYFFSDASDGIQCQHGLAFDINASRGLGLPPSLNQPPPPPYREPPGPDSAYPPITTPTKGEGAGSSGFKNGASVQVIACVSLFALLAVNGGDRGGIF</sequence>
<dbReference type="InterPro" id="IPR003245">
    <property type="entry name" value="Phytocyanin_dom"/>
</dbReference>
<evidence type="ECO:0000256" key="2">
    <source>
        <dbReference type="SAM" id="SignalP"/>
    </source>
</evidence>
<dbReference type="GO" id="GO:0005886">
    <property type="term" value="C:plasma membrane"/>
    <property type="evidence" value="ECO:0007669"/>
    <property type="project" value="TreeGrafter"/>
</dbReference>
<dbReference type="EMBL" id="JAAWWB010000027">
    <property type="protein sequence ID" value="KAG6749416.1"/>
    <property type="molecule type" value="Genomic_DNA"/>
</dbReference>
<evidence type="ECO:0000256" key="1">
    <source>
        <dbReference type="SAM" id="MobiDB-lite"/>
    </source>
</evidence>
<dbReference type="AlphaFoldDB" id="A0A8X7YEP7"/>
<keyword evidence="2" id="KW-0732">Signal</keyword>
<dbReference type="OrthoDB" id="688954at2759"/>
<dbReference type="InterPro" id="IPR039391">
    <property type="entry name" value="Phytocyanin-like"/>
</dbReference>
<feature type="region of interest" description="Disordered" evidence="1">
    <location>
        <begin position="159"/>
        <end position="196"/>
    </location>
</feature>
<reference evidence="4" key="1">
    <citation type="journal article" date="2020" name="bioRxiv">
        <title>Hybrid origin of Populus tomentosa Carr. identified through genome sequencing and phylogenomic analysis.</title>
        <authorList>
            <person name="An X."/>
            <person name="Gao K."/>
            <person name="Chen Z."/>
            <person name="Li J."/>
            <person name="Yang X."/>
            <person name="Yang X."/>
            <person name="Zhou J."/>
            <person name="Guo T."/>
            <person name="Zhao T."/>
            <person name="Huang S."/>
            <person name="Miao D."/>
            <person name="Khan W.U."/>
            <person name="Rao P."/>
            <person name="Ye M."/>
            <person name="Lei B."/>
            <person name="Liao W."/>
            <person name="Wang J."/>
            <person name="Ji L."/>
            <person name="Li Y."/>
            <person name="Guo B."/>
            <person name="Mustafa N.S."/>
            <person name="Li S."/>
            <person name="Yun Q."/>
            <person name="Keller S.R."/>
            <person name="Mao J."/>
            <person name="Zhang R."/>
            <person name="Strauss S.H."/>
        </authorList>
    </citation>
    <scope>NUCLEOTIDE SEQUENCE</scope>
    <source>
        <strain evidence="4">GM15</strain>
        <tissue evidence="4">Leaf</tissue>
    </source>
</reference>
<proteinExistence type="predicted"/>
<feature type="compositionally biased region" description="Pro residues" evidence="1">
    <location>
        <begin position="164"/>
        <end position="178"/>
    </location>
</feature>
<keyword evidence="5" id="KW-1185">Reference proteome</keyword>
<dbReference type="Pfam" id="PF02298">
    <property type="entry name" value="Cu_bind_like"/>
    <property type="match status" value="1"/>
</dbReference>
<evidence type="ECO:0000313" key="4">
    <source>
        <dbReference type="EMBL" id="KAG6749416.1"/>
    </source>
</evidence>
<evidence type="ECO:0000313" key="5">
    <source>
        <dbReference type="Proteomes" id="UP000886885"/>
    </source>
</evidence>
<dbReference type="PANTHER" id="PTHR33021:SF213">
    <property type="entry name" value="OS12G0454600 PROTEIN"/>
    <property type="match status" value="1"/>
</dbReference>
<evidence type="ECO:0000259" key="3">
    <source>
        <dbReference type="PROSITE" id="PS51485"/>
    </source>
</evidence>
<protein>
    <recommendedName>
        <fullName evidence="3">Phytocyanin domain-containing protein</fullName>
    </recommendedName>
</protein>
<feature type="domain" description="Phytocyanin" evidence="3">
    <location>
        <begin position="36"/>
        <end position="156"/>
    </location>
</feature>
<feature type="chain" id="PRO_5036458366" description="Phytocyanin domain-containing protein" evidence="2">
    <location>
        <begin position="29"/>
        <end position="228"/>
    </location>
</feature>
<dbReference type="PANTHER" id="PTHR33021">
    <property type="entry name" value="BLUE COPPER PROTEIN"/>
    <property type="match status" value="1"/>
</dbReference>
<name>A0A8X7YEP7_POPTO</name>
<feature type="signal peptide" evidence="2">
    <location>
        <begin position="1"/>
        <end position="28"/>
    </location>
</feature>
<accession>A0A8X7YEP7</accession>
<dbReference type="GO" id="GO:0009055">
    <property type="term" value="F:electron transfer activity"/>
    <property type="evidence" value="ECO:0007669"/>
    <property type="project" value="InterPro"/>
</dbReference>
<organism evidence="4 5">
    <name type="scientific">Populus tomentosa</name>
    <name type="common">Chinese white poplar</name>
    <dbReference type="NCBI Taxonomy" id="118781"/>
    <lineage>
        <taxon>Eukaryota</taxon>
        <taxon>Viridiplantae</taxon>
        <taxon>Streptophyta</taxon>
        <taxon>Embryophyta</taxon>
        <taxon>Tracheophyta</taxon>
        <taxon>Spermatophyta</taxon>
        <taxon>Magnoliopsida</taxon>
        <taxon>eudicotyledons</taxon>
        <taxon>Gunneridae</taxon>
        <taxon>Pentapetalae</taxon>
        <taxon>rosids</taxon>
        <taxon>fabids</taxon>
        <taxon>Malpighiales</taxon>
        <taxon>Salicaceae</taxon>
        <taxon>Saliceae</taxon>
        <taxon>Populus</taxon>
    </lineage>
</organism>